<accession>A0ABT0RJT1</accession>
<keyword evidence="3" id="KW-1185">Reference proteome</keyword>
<protein>
    <recommendedName>
        <fullName evidence="1">Carrier domain-containing protein</fullName>
    </recommendedName>
</protein>
<evidence type="ECO:0000313" key="2">
    <source>
        <dbReference type="EMBL" id="MCL6682883.1"/>
    </source>
</evidence>
<dbReference type="RefSeq" id="WP_249846825.1">
    <property type="nucleotide sequence ID" value="NZ_JAMGBD010000001.1"/>
</dbReference>
<feature type="domain" description="Carrier" evidence="1">
    <location>
        <begin position="5"/>
        <end position="80"/>
    </location>
</feature>
<evidence type="ECO:0000313" key="3">
    <source>
        <dbReference type="Proteomes" id="UP001165363"/>
    </source>
</evidence>
<name>A0ABT0RJT1_9SPHN</name>
<proteinExistence type="predicted"/>
<dbReference type="Gene3D" id="1.10.1200.10">
    <property type="entry name" value="ACP-like"/>
    <property type="match status" value="1"/>
</dbReference>
<organism evidence="2 3">
    <name type="scientific">Sphingomonas alba</name>
    <dbReference type="NCBI Taxonomy" id="2908208"/>
    <lineage>
        <taxon>Bacteria</taxon>
        <taxon>Pseudomonadati</taxon>
        <taxon>Pseudomonadota</taxon>
        <taxon>Alphaproteobacteria</taxon>
        <taxon>Sphingomonadales</taxon>
        <taxon>Sphingomonadaceae</taxon>
        <taxon>Sphingomonas</taxon>
    </lineage>
</organism>
<dbReference type="InterPro" id="IPR009081">
    <property type="entry name" value="PP-bd_ACP"/>
</dbReference>
<reference evidence="2" key="1">
    <citation type="submission" date="2022-05" db="EMBL/GenBank/DDBJ databases">
        <authorList>
            <person name="Jo J.-H."/>
            <person name="Im W.-T."/>
        </authorList>
    </citation>
    <scope>NUCLEOTIDE SEQUENCE</scope>
    <source>
        <strain evidence="2">SE158</strain>
    </source>
</reference>
<dbReference type="InterPro" id="IPR036736">
    <property type="entry name" value="ACP-like_sf"/>
</dbReference>
<dbReference type="EMBL" id="JAMGBD010000001">
    <property type="protein sequence ID" value="MCL6682883.1"/>
    <property type="molecule type" value="Genomic_DNA"/>
</dbReference>
<gene>
    <name evidence="2" type="ORF">LZ536_03070</name>
</gene>
<dbReference type="Proteomes" id="UP001165363">
    <property type="component" value="Unassembled WGS sequence"/>
</dbReference>
<comment type="caution">
    <text evidence="2">The sequence shown here is derived from an EMBL/GenBank/DDBJ whole genome shotgun (WGS) entry which is preliminary data.</text>
</comment>
<dbReference type="SUPFAM" id="SSF47336">
    <property type="entry name" value="ACP-like"/>
    <property type="match status" value="1"/>
</dbReference>
<evidence type="ECO:0000259" key="1">
    <source>
        <dbReference type="PROSITE" id="PS50075"/>
    </source>
</evidence>
<dbReference type="PROSITE" id="PS50075">
    <property type="entry name" value="CARRIER"/>
    <property type="match status" value="1"/>
</dbReference>
<sequence>MAKLDEIESRIRNEVAKCKGVLPADIGLDDPVVEDIGLHGDDFTEIAAYLHGHYDVRPPLNVYKAGMTIKDWAKIISDASRK</sequence>